<feature type="transmembrane region" description="Helical" evidence="3">
    <location>
        <begin position="46"/>
        <end position="68"/>
    </location>
</feature>
<dbReference type="PANTHER" id="PTHR34045:SF20">
    <property type="match status" value="1"/>
</dbReference>
<evidence type="ECO:0000313" key="4">
    <source>
        <dbReference type="EMBL" id="KAH1056969.1"/>
    </source>
</evidence>
<keyword evidence="5" id="KW-1185">Reference proteome</keyword>
<keyword evidence="3" id="KW-0812">Transmembrane</keyword>
<sequence>MKQAGYFRSSSKDTEEMDEVRLIAEVVVMVVVGLILGHNVSCVARLVMWFRVVITSLMIIFFVLIKVLRCQSTIIILMDRGKSCYHSHVPVVVTSEPKNTMSSSSLLSTSVKDSSLASSAQVSYIGSYSLAREVVSGSHTTSQPVRVSEKDYTSNTDSTPLGGFEQQVSHLLNSLNLHSMQTRTKSGIFKPKIFSSVLTKREPMSIEEEIFSWVQNKLTSKKSNIIPDNNHTKQPCKEEFNDWPHGLLAIGTLGNKIKQEADQKANLHQSVPSTQDHVNYLHGLTAEEVGKLQKELNLIFQEHGPTSPANLEAPSLAFGRFLDADSSAVEDEERVCSGCSDRSNSNNRKDDHHLQYCNSSLVQSRGKDMCSDNSKAAIGKKSLSFLLKKMFVCRSGFSPAPISLRDPAVMESRMEKMLKAILHKKIYPQNYSTKLSTKKSLESCTHISNTANGDEKIEKADDGSKWVKTDSEYIVLEI</sequence>
<evidence type="ECO:0000313" key="5">
    <source>
        <dbReference type="Proteomes" id="UP000828251"/>
    </source>
</evidence>
<accession>A0A9D3UU02</accession>
<reference evidence="4 5" key="1">
    <citation type="journal article" date="2021" name="Plant Biotechnol. J.">
        <title>Multi-omics assisted identification of the key and species-specific regulatory components of drought-tolerant mechanisms in Gossypium stocksii.</title>
        <authorList>
            <person name="Yu D."/>
            <person name="Ke L."/>
            <person name="Zhang D."/>
            <person name="Wu Y."/>
            <person name="Sun Y."/>
            <person name="Mei J."/>
            <person name="Sun J."/>
            <person name="Sun Y."/>
        </authorList>
    </citation>
    <scope>NUCLEOTIDE SEQUENCE [LARGE SCALE GENOMIC DNA]</scope>
    <source>
        <strain evidence="5">cv. E1</strain>
        <tissue evidence="4">Leaf</tissue>
    </source>
</reference>
<dbReference type="AlphaFoldDB" id="A0A9D3UU02"/>
<evidence type="ECO:0000256" key="3">
    <source>
        <dbReference type="SAM" id="Phobius"/>
    </source>
</evidence>
<keyword evidence="1" id="KW-0341">Growth regulation</keyword>
<name>A0A9D3UU02_9ROSI</name>
<dbReference type="PANTHER" id="PTHR34045">
    <property type="entry name" value="OS03G0406300 PROTEIN"/>
    <property type="match status" value="1"/>
</dbReference>
<gene>
    <name evidence="4" type="ORF">J1N35_035034</name>
</gene>
<comment type="caution">
    <text evidence="4">The sequence shown here is derived from an EMBL/GenBank/DDBJ whole genome shotgun (WGS) entry which is preliminary data.</text>
</comment>
<dbReference type="EMBL" id="JAIQCV010000010">
    <property type="protein sequence ID" value="KAH1056969.1"/>
    <property type="molecule type" value="Genomic_DNA"/>
</dbReference>
<feature type="transmembrane region" description="Helical" evidence="3">
    <location>
        <begin position="20"/>
        <end position="40"/>
    </location>
</feature>
<proteinExistence type="inferred from homology"/>
<dbReference type="OrthoDB" id="1729737at2759"/>
<dbReference type="Proteomes" id="UP000828251">
    <property type="component" value="Unassembled WGS sequence"/>
</dbReference>
<keyword evidence="3" id="KW-0472">Membrane</keyword>
<comment type="similarity">
    <text evidence="2">Belongs to the LAZY family.</text>
</comment>
<dbReference type="GO" id="GO:0009630">
    <property type="term" value="P:gravitropism"/>
    <property type="evidence" value="ECO:0007669"/>
    <property type="project" value="InterPro"/>
</dbReference>
<protein>
    <submittedName>
        <fullName evidence="4">Uncharacterized protein</fullName>
    </submittedName>
</protein>
<dbReference type="InterPro" id="IPR044683">
    <property type="entry name" value="LAZY"/>
</dbReference>
<evidence type="ECO:0000256" key="1">
    <source>
        <dbReference type="ARBA" id="ARBA00022604"/>
    </source>
</evidence>
<dbReference type="GO" id="GO:0040008">
    <property type="term" value="P:regulation of growth"/>
    <property type="evidence" value="ECO:0007669"/>
    <property type="project" value="InterPro"/>
</dbReference>
<organism evidence="4 5">
    <name type="scientific">Gossypium stocksii</name>
    <dbReference type="NCBI Taxonomy" id="47602"/>
    <lineage>
        <taxon>Eukaryota</taxon>
        <taxon>Viridiplantae</taxon>
        <taxon>Streptophyta</taxon>
        <taxon>Embryophyta</taxon>
        <taxon>Tracheophyta</taxon>
        <taxon>Spermatophyta</taxon>
        <taxon>Magnoliopsida</taxon>
        <taxon>eudicotyledons</taxon>
        <taxon>Gunneridae</taxon>
        <taxon>Pentapetalae</taxon>
        <taxon>rosids</taxon>
        <taxon>malvids</taxon>
        <taxon>Malvales</taxon>
        <taxon>Malvaceae</taxon>
        <taxon>Malvoideae</taxon>
        <taxon>Gossypium</taxon>
    </lineage>
</organism>
<keyword evidence="3" id="KW-1133">Transmembrane helix</keyword>
<evidence type="ECO:0000256" key="2">
    <source>
        <dbReference type="ARBA" id="ARBA00024198"/>
    </source>
</evidence>